<dbReference type="EMBL" id="QJKI01000009">
    <property type="protein sequence ID" value="PXX78806.1"/>
    <property type="molecule type" value="Genomic_DNA"/>
</dbReference>
<proteinExistence type="inferred from homology"/>
<reference evidence="12 13" key="1">
    <citation type="submission" date="2018-05" db="EMBL/GenBank/DDBJ databases">
        <title>Genomic Encyclopedia of Type Strains, Phase IV (KMG-IV): sequencing the most valuable type-strain genomes for metagenomic binning, comparative biology and taxonomic classification.</title>
        <authorList>
            <person name="Goeker M."/>
        </authorList>
    </citation>
    <scope>NUCLEOTIDE SEQUENCE [LARGE SCALE GENOMIC DNA]</scope>
    <source>
        <strain evidence="12 13">DSM 29661</strain>
    </source>
</reference>
<evidence type="ECO:0000256" key="4">
    <source>
        <dbReference type="ARBA" id="ARBA00022989"/>
    </source>
</evidence>
<dbReference type="SMART" id="SM00283">
    <property type="entry name" value="MA"/>
    <property type="match status" value="1"/>
</dbReference>
<dbReference type="Proteomes" id="UP000247555">
    <property type="component" value="Unassembled WGS sequence"/>
</dbReference>
<sequence length="536" mass="57607">MKISHRLALIVLFAAAGFIALSAYSLYVVRDAMLSERKAGIETHVRMAGNLIAQFQAAEKAGKLSREEAQRQAAQAIRGMRHKGDYMVLRDYSGLFIAHPDKRKEGKIDPGGKLPDGRTTIEGYREVLEKSDFGYVLFYTRRPDGDVQYPRLNGVLKIPEWNWILGTGMFLDDIDALFWKRVWQFVGIGAAVFICMVGIGVWISHAIYRALGGEPSHATRVAQAIASGQLNQRIDERVNDASLLGAMARMQEHLRGMVQQIQHNANQLNQSAHGINQQMVNMASMASHATDAATSSTAAIQQLSSSVQNISGNAQRTQTQSARAATLAEDGGGLVNDAASHIQQVSEQLSHASSQIAALDQRAAEIGGIAGVIKDIADQTNLLALNAAIEAARAGEQGRGFAVVADEVRKLAERTTDATTQIASMIDAVQRDTREVVGSMSAAAPQVESSVGKAQSAARALEEIRAGAALALDNIRDVASATQEQSVANQRVAEHIERIANMVAQSADTASQARHSAQQLEALADELNAAVAKFQV</sequence>
<dbReference type="InterPro" id="IPR003660">
    <property type="entry name" value="HAMP_dom"/>
</dbReference>
<keyword evidence="4 9" id="KW-1133">Transmembrane helix</keyword>
<dbReference type="GO" id="GO:0006935">
    <property type="term" value="P:chemotaxis"/>
    <property type="evidence" value="ECO:0007669"/>
    <property type="project" value="InterPro"/>
</dbReference>
<keyword evidence="3 9" id="KW-0812">Transmembrane</keyword>
<dbReference type="PANTHER" id="PTHR32089">
    <property type="entry name" value="METHYL-ACCEPTING CHEMOTAXIS PROTEIN MCPB"/>
    <property type="match status" value="1"/>
</dbReference>
<dbReference type="AlphaFoldDB" id="A0A318KT12"/>
<dbReference type="RefSeq" id="WP_158281775.1">
    <property type="nucleotide sequence ID" value="NZ_QJKI01000009.1"/>
</dbReference>
<evidence type="ECO:0000313" key="12">
    <source>
        <dbReference type="EMBL" id="PXX78806.1"/>
    </source>
</evidence>
<dbReference type="PANTHER" id="PTHR32089:SF119">
    <property type="entry name" value="METHYL-ACCEPTING CHEMOTAXIS PROTEIN CTPL"/>
    <property type="match status" value="1"/>
</dbReference>
<dbReference type="PROSITE" id="PS50885">
    <property type="entry name" value="HAMP"/>
    <property type="match status" value="1"/>
</dbReference>
<dbReference type="GO" id="GO:0004888">
    <property type="term" value="F:transmembrane signaling receptor activity"/>
    <property type="evidence" value="ECO:0007669"/>
    <property type="project" value="InterPro"/>
</dbReference>
<dbReference type="GO" id="GO:0005886">
    <property type="term" value="C:plasma membrane"/>
    <property type="evidence" value="ECO:0007669"/>
    <property type="project" value="UniProtKB-SubCell"/>
</dbReference>
<dbReference type="PRINTS" id="PR00260">
    <property type="entry name" value="CHEMTRNSDUCR"/>
</dbReference>
<dbReference type="SUPFAM" id="SSF58104">
    <property type="entry name" value="Methyl-accepting chemotaxis protein (MCP) signaling domain"/>
    <property type="match status" value="1"/>
</dbReference>
<evidence type="ECO:0000256" key="8">
    <source>
        <dbReference type="PROSITE-ProRule" id="PRU00284"/>
    </source>
</evidence>
<accession>A0A318KT12</accession>
<feature type="domain" description="HAMP" evidence="11">
    <location>
        <begin position="219"/>
        <end position="259"/>
    </location>
</feature>
<dbReference type="Gene3D" id="3.30.450.20">
    <property type="entry name" value="PAS domain"/>
    <property type="match status" value="1"/>
</dbReference>
<evidence type="ECO:0000256" key="2">
    <source>
        <dbReference type="ARBA" id="ARBA00022475"/>
    </source>
</evidence>
<dbReference type="InterPro" id="IPR004090">
    <property type="entry name" value="Chemotax_Me-accpt_rcpt"/>
</dbReference>
<keyword evidence="13" id="KW-1185">Reference proteome</keyword>
<dbReference type="SMART" id="SM01049">
    <property type="entry name" value="Cache_2"/>
    <property type="match status" value="1"/>
</dbReference>
<evidence type="ECO:0000256" key="6">
    <source>
        <dbReference type="ARBA" id="ARBA00023224"/>
    </source>
</evidence>
<evidence type="ECO:0000256" key="5">
    <source>
        <dbReference type="ARBA" id="ARBA00023136"/>
    </source>
</evidence>
<gene>
    <name evidence="12" type="ORF">DFR34_10929</name>
</gene>
<dbReference type="GO" id="GO:0007165">
    <property type="term" value="P:signal transduction"/>
    <property type="evidence" value="ECO:0007669"/>
    <property type="project" value="UniProtKB-KW"/>
</dbReference>
<evidence type="ECO:0000256" key="9">
    <source>
        <dbReference type="SAM" id="Phobius"/>
    </source>
</evidence>
<protein>
    <submittedName>
        <fullName evidence="12">Methyl-accepting chemotaxis sensory transducer with Cache sensor</fullName>
    </submittedName>
</protein>
<feature type="transmembrane region" description="Helical" evidence="9">
    <location>
        <begin position="182"/>
        <end position="203"/>
    </location>
</feature>
<feature type="domain" description="Methyl-accepting transducer" evidence="10">
    <location>
        <begin position="264"/>
        <end position="500"/>
    </location>
</feature>
<keyword evidence="2" id="KW-1003">Cell membrane</keyword>
<organism evidence="12 13">
    <name type="scientific">Rivihabitans pingtungensis</name>
    <dbReference type="NCBI Taxonomy" id="1054498"/>
    <lineage>
        <taxon>Bacteria</taxon>
        <taxon>Pseudomonadati</taxon>
        <taxon>Pseudomonadota</taxon>
        <taxon>Betaproteobacteria</taxon>
        <taxon>Neisseriales</taxon>
        <taxon>Aquaspirillaceae</taxon>
        <taxon>Rivihabitans</taxon>
    </lineage>
</organism>
<evidence type="ECO:0000256" key="7">
    <source>
        <dbReference type="ARBA" id="ARBA00029447"/>
    </source>
</evidence>
<evidence type="ECO:0000256" key="1">
    <source>
        <dbReference type="ARBA" id="ARBA00004651"/>
    </source>
</evidence>
<comment type="subcellular location">
    <subcellularLocation>
        <location evidence="1">Cell membrane</location>
        <topology evidence="1">Multi-pass membrane protein</topology>
    </subcellularLocation>
</comment>
<keyword evidence="5 9" id="KW-0472">Membrane</keyword>
<name>A0A318KT12_9NEIS</name>
<evidence type="ECO:0000259" key="10">
    <source>
        <dbReference type="PROSITE" id="PS50111"/>
    </source>
</evidence>
<dbReference type="Gene3D" id="1.10.287.950">
    <property type="entry name" value="Methyl-accepting chemotaxis protein"/>
    <property type="match status" value="1"/>
</dbReference>
<dbReference type="Pfam" id="PF00015">
    <property type="entry name" value="MCPsignal"/>
    <property type="match status" value="1"/>
</dbReference>
<keyword evidence="6 8" id="KW-0807">Transducer</keyword>
<dbReference type="CDD" id="cd11386">
    <property type="entry name" value="MCP_signal"/>
    <property type="match status" value="1"/>
</dbReference>
<dbReference type="InterPro" id="IPR004089">
    <property type="entry name" value="MCPsignal_dom"/>
</dbReference>
<dbReference type="Pfam" id="PF17200">
    <property type="entry name" value="sCache_2"/>
    <property type="match status" value="1"/>
</dbReference>
<dbReference type="FunFam" id="1.10.287.950:FF:000001">
    <property type="entry name" value="Methyl-accepting chemotaxis sensory transducer"/>
    <property type="match status" value="1"/>
</dbReference>
<comment type="caution">
    <text evidence="12">The sequence shown here is derived from an EMBL/GenBank/DDBJ whole genome shotgun (WGS) entry which is preliminary data.</text>
</comment>
<dbReference type="InterPro" id="IPR033480">
    <property type="entry name" value="sCache_2"/>
</dbReference>
<evidence type="ECO:0000259" key="11">
    <source>
        <dbReference type="PROSITE" id="PS50885"/>
    </source>
</evidence>
<evidence type="ECO:0000313" key="13">
    <source>
        <dbReference type="Proteomes" id="UP000247555"/>
    </source>
</evidence>
<evidence type="ECO:0000256" key="3">
    <source>
        <dbReference type="ARBA" id="ARBA00022692"/>
    </source>
</evidence>
<dbReference type="OrthoDB" id="8576332at2"/>
<dbReference type="CDD" id="cd18774">
    <property type="entry name" value="PDC2_HK_sensor"/>
    <property type="match status" value="1"/>
</dbReference>
<comment type="similarity">
    <text evidence="7">Belongs to the methyl-accepting chemotaxis (MCP) protein family.</text>
</comment>
<dbReference type="PROSITE" id="PS50111">
    <property type="entry name" value="CHEMOTAXIS_TRANSDUC_2"/>
    <property type="match status" value="1"/>
</dbReference>